<evidence type="ECO:0000256" key="1">
    <source>
        <dbReference type="ARBA" id="ARBA00010088"/>
    </source>
</evidence>
<organism evidence="5 6">
    <name type="scientific">Ginsengibacter hankyongi</name>
    <dbReference type="NCBI Taxonomy" id="2607284"/>
    <lineage>
        <taxon>Bacteria</taxon>
        <taxon>Pseudomonadati</taxon>
        <taxon>Bacteroidota</taxon>
        <taxon>Chitinophagia</taxon>
        <taxon>Chitinophagales</taxon>
        <taxon>Chitinophagaceae</taxon>
        <taxon>Ginsengibacter</taxon>
    </lineage>
</organism>
<comment type="caution">
    <text evidence="5">The sequence shown here is derived from an EMBL/GenBank/DDBJ whole genome shotgun (WGS) entry which is preliminary data.</text>
</comment>
<dbReference type="Gene3D" id="3.40.50.1820">
    <property type="entry name" value="alpha/beta hydrolase"/>
    <property type="match status" value="1"/>
</dbReference>
<feature type="chain" id="PRO_5023816859" evidence="3">
    <location>
        <begin position="21"/>
        <end position="316"/>
    </location>
</feature>
<sequence>MPFFRFSIMLILICTKSAFAQTSIDTSMAVNIGGIKQWINISAKDTSKPLLLFLGGGPGESYIDNKDYFTKKLQEQFTLVIWDQRESGKTLQLNSSPVPLTVDRFQQDTHELITYLLQRFHRPKLYLVGFSWGTVLGLKIAQQYPNHLYAYIAVSQMVDQEKSEQMLLQRLKEQAATAKNQTALQELSLVKVPFENTDELYYQRKWLFHFTNNPVPDSVLKQYFSTYPNSLFVLANEASKINFTKEVPALQCPIYFFAGRNDYQTNHELTYSYYQQLKAKNKHFYWFEKSAHTVPFTEPDLFQQIIIDTVFKETYK</sequence>
<evidence type="ECO:0000313" key="5">
    <source>
        <dbReference type="EMBL" id="KAA9035501.1"/>
    </source>
</evidence>
<dbReference type="PANTHER" id="PTHR43798">
    <property type="entry name" value="MONOACYLGLYCEROL LIPASE"/>
    <property type="match status" value="1"/>
</dbReference>
<dbReference type="EMBL" id="VYQF01000012">
    <property type="protein sequence ID" value="KAA9035501.1"/>
    <property type="molecule type" value="Genomic_DNA"/>
</dbReference>
<dbReference type="InterPro" id="IPR000073">
    <property type="entry name" value="AB_hydrolase_1"/>
</dbReference>
<dbReference type="GO" id="GO:0006508">
    <property type="term" value="P:proteolysis"/>
    <property type="evidence" value="ECO:0007669"/>
    <property type="project" value="InterPro"/>
</dbReference>
<feature type="signal peptide" evidence="3">
    <location>
        <begin position="1"/>
        <end position="20"/>
    </location>
</feature>
<dbReference type="SUPFAM" id="SSF53474">
    <property type="entry name" value="alpha/beta-Hydrolases"/>
    <property type="match status" value="1"/>
</dbReference>
<accession>A0A5J5IAF9</accession>
<keyword evidence="3" id="KW-0732">Signal</keyword>
<comment type="similarity">
    <text evidence="1">Belongs to the peptidase S33 family.</text>
</comment>
<gene>
    <name evidence="5" type="ORF">FW778_21315</name>
</gene>
<proteinExistence type="inferred from homology"/>
<evidence type="ECO:0000259" key="4">
    <source>
        <dbReference type="Pfam" id="PF00561"/>
    </source>
</evidence>
<dbReference type="Pfam" id="PF00561">
    <property type="entry name" value="Abhydrolase_1"/>
    <property type="match status" value="1"/>
</dbReference>
<dbReference type="AlphaFoldDB" id="A0A5J5IAF9"/>
<dbReference type="PRINTS" id="PR00793">
    <property type="entry name" value="PROAMNOPTASE"/>
</dbReference>
<dbReference type="GO" id="GO:0008233">
    <property type="term" value="F:peptidase activity"/>
    <property type="evidence" value="ECO:0007669"/>
    <property type="project" value="InterPro"/>
</dbReference>
<dbReference type="InterPro" id="IPR050266">
    <property type="entry name" value="AB_hydrolase_sf"/>
</dbReference>
<name>A0A5J5IAF9_9BACT</name>
<keyword evidence="6" id="KW-1185">Reference proteome</keyword>
<feature type="domain" description="AB hydrolase-1" evidence="4">
    <location>
        <begin position="49"/>
        <end position="298"/>
    </location>
</feature>
<keyword evidence="2 5" id="KW-0378">Hydrolase</keyword>
<evidence type="ECO:0000313" key="6">
    <source>
        <dbReference type="Proteomes" id="UP000326903"/>
    </source>
</evidence>
<dbReference type="InterPro" id="IPR029058">
    <property type="entry name" value="AB_hydrolase_fold"/>
</dbReference>
<evidence type="ECO:0000256" key="3">
    <source>
        <dbReference type="SAM" id="SignalP"/>
    </source>
</evidence>
<evidence type="ECO:0000256" key="2">
    <source>
        <dbReference type="ARBA" id="ARBA00022801"/>
    </source>
</evidence>
<dbReference type="Proteomes" id="UP000326903">
    <property type="component" value="Unassembled WGS sequence"/>
</dbReference>
<dbReference type="InterPro" id="IPR002410">
    <property type="entry name" value="Peptidase_S33"/>
</dbReference>
<reference evidence="5 6" key="1">
    <citation type="submission" date="2019-09" db="EMBL/GenBank/DDBJ databases">
        <title>Draft genome sequence of Ginsengibacter sp. BR5-29.</title>
        <authorList>
            <person name="Im W.-T."/>
        </authorList>
    </citation>
    <scope>NUCLEOTIDE SEQUENCE [LARGE SCALE GENOMIC DNA]</scope>
    <source>
        <strain evidence="5 6">BR5-29</strain>
    </source>
</reference>
<protein>
    <submittedName>
        <fullName evidence="5">Alpha/beta hydrolase</fullName>
    </submittedName>
</protein>